<dbReference type="KEGG" id="tng:GSTEN00038535G001"/>
<name>Q4RAF5_TETNG</name>
<gene>
    <name evidence="1" type="ORF">GSTENG00038535001</name>
</gene>
<dbReference type="AlphaFoldDB" id="Q4RAF5"/>
<dbReference type="EMBL" id="CAAE01023777">
    <property type="protein sequence ID" value="CAG14628.1"/>
    <property type="molecule type" value="Genomic_DNA"/>
</dbReference>
<comment type="caution">
    <text evidence="1">The sequence shown here is derived from an EMBL/GenBank/DDBJ whole genome shotgun (WGS) entry which is preliminary data.</text>
</comment>
<accession>Q4RAF5</accession>
<reference evidence="1" key="1">
    <citation type="journal article" date="2004" name="Nature">
        <title>Genome duplication in the teleost fish Tetraodon nigroviridis reveals the early vertebrate proto-karyotype.</title>
        <authorList>
            <person name="Jaillon O."/>
            <person name="Aury J.-M."/>
            <person name="Brunet F."/>
            <person name="Petit J.-L."/>
            <person name="Stange-Thomann N."/>
            <person name="Mauceli E."/>
            <person name="Bouneau L."/>
            <person name="Fischer C."/>
            <person name="Ozouf-Costaz C."/>
            <person name="Bernot A."/>
            <person name="Nicaud S."/>
            <person name="Jaffe D."/>
            <person name="Fisher S."/>
            <person name="Lutfalla G."/>
            <person name="Dossat C."/>
            <person name="Segurens B."/>
            <person name="Dasilva C."/>
            <person name="Salanoubat M."/>
            <person name="Levy M."/>
            <person name="Boudet N."/>
            <person name="Castellano S."/>
            <person name="Anthouard V."/>
            <person name="Jubin C."/>
            <person name="Castelli V."/>
            <person name="Katinka M."/>
            <person name="Vacherie B."/>
            <person name="Biemont C."/>
            <person name="Skalli Z."/>
            <person name="Cattolico L."/>
            <person name="Poulain J."/>
            <person name="De Berardinis V."/>
            <person name="Cruaud C."/>
            <person name="Duprat S."/>
            <person name="Brottier P."/>
            <person name="Coutanceau J.-P."/>
            <person name="Gouzy J."/>
            <person name="Parra G."/>
            <person name="Lardier G."/>
            <person name="Chapple C."/>
            <person name="McKernan K.J."/>
            <person name="McEwan P."/>
            <person name="Bosak S."/>
            <person name="Kellis M."/>
            <person name="Volff J.-N."/>
            <person name="Guigo R."/>
            <person name="Zody M.C."/>
            <person name="Mesirov J."/>
            <person name="Lindblad-Toh K."/>
            <person name="Birren B."/>
            <person name="Nusbaum C."/>
            <person name="Kahn D."/>
            <person name="Robinson-Rechavi M."/>
            <person name="Laudet V."/>
            <person name="Schachter V."/>
            <person name="Quetier F."/>
            <person name="Saurin W."/>
            <person name="Scarpelli C."/>
            <person name="Wincker P."/>
            <person name="Lander E.S."/>
            <person name="Weissenbach J."/>
            <person name="Roest Crollius H."/>
        </authorList>
    </citation>
    <scope>NUCLEOTIDE SEQUENCE [LARGE SCALE GENOMIC DNA]</scope>
</reference>
<evidence type="ECO:0000313" key="1">
    <source>
        <dbReference type="EMBL" id="CAG14628.1"/>
    </source>
</evidence>
<reference evidence="1" key="2">
    <citation type="submission" date="2004-02" db="EMBL/GenBank/DDBJ databases">
        <authorList>
            <consortium name="Genoscope"/>
            <consortium name="Whitehead Institute Centre for Genome Research"/>
        </authorList>
    </citation>
    <scope>NUCLEOTIDE SEQUENCE</scope>
</reference>
<protein>
    <submittedName>
        <fullName evidence="1">(spotted green pufferfish) hypothetical protein</fullName>
    </submittedName>
</protein>
<feature type="non-terminal residue" evidence="1">
    <location>
        <position position="1"/>
    </location>
</feature>
<proteinExistence type="predicted"/>
<organism evidence="1">
    <name type="scientific">Tetraodon nigroviridis</name>
    <name type="common">Spotted green pufferfish</name>
    <name type="synonym">Chelonodon nigroviridis</name>
    <dbReference type="NCBI Taxonomy" id="99883"/>
    <lineage>
        <taxon>Eukaryota</taxon>
        <taxon>Metazoa</taxon>
        <taxon>Chordata</taxon>
        <taxon>Craniata</taxon>
        <taxon>Vertebrata</taxon>
        <taxon>Euteleostomi</taxon>
        <taxon>Actinopterygii</taxon>
        <taxon>Neopterygii</taxon>
        <taxon>Teleostei</taxon>
        <taxon>Neoteleostei</taxon>
        <taxon>Acanthomorphata</taxon>
        <taxon>Eupercaria</taxon>
        <taxon>Tetraodontiformes</taxon>
        <taxon>Tetradontoidea</taxon>
        <taxon>Tetraodontidae</taxon>
        <taxon>Tetraodon</taxon>
    </lineage>
</organism>
<sequence>LCMSGTPHHVRSSTSCLVMPALPMKSPFIRRSLYVSQTAALPPKR</sequence>